<dbReference type="OrthoDB" id="9810303at2"/>
<dbReference type="InterPro" id="IPR029044">
    <property type="entry name" value="Nucleotide-diphossugar_trans"/>
</dbReference>
<gene>
    <name evidence="2" type="ORF">SAMN04487996_114197</name>
</gene>
<dbReference type="PANTHER" id="PTHR48090:SF7">
    <property type="entry name" value="RFBJ PROTEIN"/>
    <property type="match status" value="1"/>
</dbReference>
<dbReference type="Proteomes" id="UP000198748">
    <property type="component" value="Unassembled WGS sequence"/>
</dbReference>
<keyword evidence="2" id="KW-0808">Transferase</keyword>
<accession>A0A1G7QZG2</accession>
<dbReference type="GO" id="GO:0016757">
    <property type="term" value="F:glycosyltransferase activity"/>
    <property type="evidence" value="ECO:0007669"/>
    <property type="project" value="UniProtKB-KW"/>
</dbReference>
<dbReference type="Pfam" id="PF00535">
    <property type="entry name" value="Glycos_transf_2"/>
    <property type="match status" value="1"/>
</dbReference>
<sequence>MKLSVVIPAYNEEESITHTLVSLHNTLNKYNIPHEICVTNDNSKDGTLRVLDELSLQIPTLVYYTNPGPNGFGYAVRYGLERFKGDCVAVFMADMSDDPEDLVKFYYKMLEGDYDCVFGSRWEKGGRVIDYPALKKVINRVANAIVRMVMGIKYNDTTNAFKLYKRETIEGIKPFLAPHFNLTIELPLKAMVRGYNYAVVPNSWTNRKFGESKLKIKEMGSRYFFILMYCLIEKYFSRGDFMKKTAAPKKEVSR</sequence>
<evidence type="ECO:0000313" key="2">
    <source>
        <dbReference type="EMBL" id="SDG03824.1"/>
    </source>
</evidence>
<dbReference type="EMBL" id="FNAN01000014">
    <property type="protein sequence ID" value="SDG03824.1"/>
    <property type="molecule type" value="Genomic_DNA"/>
</dbReference>
<protein>
    <submittedName>
        <fullName evidence="2">Dolichol-phosphate mannosyltransferase</fullName>
    </submittedName>
</protein>
<evidence type="ECO:0000259" key="1">
    <source>
        <dbReference type="Pfam" id="PF00535"/>
    </source>
</evidence>
<evidence type="ECO:0000313" key="3">
    <source>
        <dbReference type="Proteomes" id="UP000198748"/>
    </source>
</evidence>
<dbReference type="SUPFAM" id="SSF53448">
    <property type="entry name" value="Nucleotide-diphospho-sugar transferases"/>
    <property type="match status" value="1"/>
</dbReference>
<dbReference type="InterPro" id="IPR050256">
    <property type="entry name" value="Glycosyltransferase_2"/>
</dbReference>
<reference evidence="3" key="1">
    <citation type="submission" date="2016-10" db="EMBL/GenBank/DDBJ databases">
        <authorList>
            <person name="Varghese N."/>
            <person name="Submissions S."/>
        </authorList>
    </citation>
    <scope>NUCLEOTIDE SEQUENCE [LARGE SCALE GENOMIC DNA]</scope>
    <source>
        <strain evidence="3">DSM 25329</strain>
    </source>
</reference>
<keyword evidence="3" id="KW-1185">Reference proteome</keyword>
<feature type="domain" description="Glycosyltransferase 2-like" evidence="1">
    <location>
        <begin position="4"/>
        <end position="169"/>
    </location>
</feature>
<keyword evidence="2" id="KW-0328">Glycosyltransferase</keyword>
<dbReference type="CDD" id="cd04179">
    <property type="entry name" value="DPM_DPG-synthase_like"/>
    <property type="match status" value="1"/>
</dbReference>
<dbReference type="AlphaFoldDB" id="A0A1G7QZG2"/>
<dbReference type="STRING" id="659014.SAMN04487996_114197"/>
<name>A0A1G7QZG2_9BACT</name>
<dbReference type="PANTHER" id="PTHR48090">
    <property type="entry name" value="UNDECAPRENYL-PHOSPHATE 4-DEOXY-4-FORMAMIDO-L-ARABINOSE TRANSFERASE-RELATED"/>
    <property type="match status" value="1"/>
</dbReference>
<organism evidence="2 3">
    <name type="scientific">Dyadobacter soli</name>
    <dbReference type="NCBI Taxonomy" id="659014"/>
    <lineage>
        <taxon>Bacteria</taxon>
        <taxon>Pseudomonadati</taxon>
        <taxon>Bacteroidota</taxon>
        <taxon>Cytophagia</taxon>
        <taxon>Cytophagales</taxon>
        <taxon>Spirosomataceae</taxon>
        <taxon>Dyadobacter</taxon>
    </lineage>
</organism>
<dbReference type="InterPro" id="IPR001173">
    <property type="entry name" value="Glyco_trans_2-like"/>
</dbReference>
<proteinExistence type="predicted"/>
<dbReference type="RefSeq" id="WP_090155078.1">
    <property type="nucleotide sequence ID" value="NZ_FNAN01000014.1"/>
</dbReference>
<dbReference type="Gene3D" id="3.90.550.10">
    <property type="entry name" value="Spore Coat Polysaccharide Biosynthesis Protein SpsA, Chain A"/>
    <property type="match status" value="1"/>
</dbReference>